<keyword evidence="2 9" id="KW-0813">Transport</keyword>
<feature type="transmembrane region" description="Helical" evidence="9">
    <location>
        <begin position="134"/>
        <end position="158"/>
    </location>
</feature>
<comment type="subcellular location">
    <subcellularLocation>
        <location evidence="1 9">Cell inner membrane</location>
        <topology evidence="1 9">Multi-pass membrane protein</topology>
    </subcellularLocation>
</comment>
<feature type="domain" description="Tripartite ATP-independent periplasmic transporters DctQ component" evidence="10">
    <location>
        <begin position="31"/>
        <end position="156"/>
    </location>
</feature>
<organism evidence="11 12">
    <name type="scientific">Marinibaculum pumilum</name>
    <dbReference type="NCBI Taxonomy" id="1766165"/>
    <lineage>
        <taxon>Bacteria</taxon>
        <taxon>Pseudomonadati</taxon>
        <taxon>Pseudomonadota</taxon>
        <taxon>Alphaproteobacteria</taxon>
        <taxon>Rhodospirillales</taxon>
        <taxon>Rhodospirillaceae</taxon>
        <taxon>Marinibaculum</taxon>
    </lineage>
</organism>
<comment type="similarity">
    <text evidence="8 9">Belongs to the TRAP transporter small permease family.</text>
</comment>
<protein>
    <recommendedName>
        <fullName evidence="9">TRAP transporter small permease protein</fullName>
    </recommendedName>
</protein>
<dbReference type="EMBL" id="JBHRTR010000023">
    <property type="protein sequence ID" value="MFC3227556.1"/>
    <property type="molecule type" value="Genomic_DNA"/>
</dbReference>
<dbReference type="PANTHER" id="PTHR35011">
    <property type="entry name" value="2,3-DIKETO-L-GULONATE TRAP TRANSPORTER SMALL PERMEASE PROTEIN YIAM"/>
    <property type="match status" value="1"/>
</dbReference>
<reference evidence="12" key="1">
    <citation type="journal article" date="2019" name="Int. J. Syst. Evol. Microbiol.">
        <title>The Global Catalogue of Microorganisms (GCM) 10K type strain sequencing project: providing services to taxonomists for standard genome sequencing and annotation.</title>
        <authorList>
            <consortium name="The Broad Institute Genomics Platform"/>
            <consortium name="The Broad Institute Genome Sequencing Center for Infectious Disease"/>
            <person name="Wu L."/>
            <person name="Ma J."/>
        </authorList>
    </citation>
    <scope>NUCLEOTIDE SEQUENCE [LARGE SCALE GENOMIC DNA]</scope>
    <source>
        <strain evidence="12">KCTC 42964</strain>
    </source>
</reference>
<name>A0ABV7KZL3_9PROT</name>
<evidence type="ECO:0000256" key="8">
    <source>
        <dbReference type="ARBA" id="ARBA00038436"/>
    </source>
</evidence>
<evidence type="ECO:0000256" key="5">
    <source>
        <dbReference type="ARBA" id="ARBA00022692"/>
    </source>
</evidence>
<keyword evidence="3" id="KW-1003">Cell membrane</keyword>
<dbReference type="Proteomes" id="UP001595528">
    <property type="component" value="Unassembled WGS sequence"/>
</dbReference>
<gene>
    <name evidence="11" type="ORF">ACFOGJ_09960</name>
</gene>
<keyword evidence="5 9" id="KW-0812">Transmembrane</keyword>
<evidence type="ECO:0000313" key="11">
    <source>
        <dbReference type="EMBL" id="MFC3227556.1"/>
    </source>
</evidence>
<comment type="function">
    <text evidence="9">Part of the tripartite ATP-independent periplasmic (TRAP) transport system.</text>
</comment>
<feature type="transmembrane region" description="Helical" evidence="9">
    <location>
        <begin position="50"/>
        <end position="72"/>
    </location>
</feature>
<dbReference type="RefSeq" id="WP_379899808.1">
    <property type="nucleotide sequence ID" value="NZ_JBHRTR010000023.1"/>
</dbReference>
<dbReference type="InterPro" id="IPR007387">
    <property type="entry name" value="TRAP_DctQ"/>
</dbReference>
<evidence type="ECO:0000256" key="2">
    <source>
        <dbReference type="ARBA" id="ARBA00022448"/>
    </source>
</evidence>
<evidence type="ECO:0000256" key="9">
    <source>
        <dbReference type="RuleBase" id="RU369079"/>
    </source>
</evidence>
<dbReference type="Pfam" id="PF04290">
    <property type="entry name" value="DctQ"/>
    <property type="match status" value="1"/>
</dbReference>
<keyword evidence="4 9" id="KW-0997">Cell inner membrane</keyword>
<dbReference type="InterPro" id="IPR055348">
    <property type="entry name" value="DctQ"/>
</dbReference>
<evidence type="ECO:0000256" key="3">
    <source>
        <dbReference type="ARBA" id="ARBA00022475"/>
    </source>
</evidence>
<feature type="transmembrane region" description="Helical" evidence="9">
    <location>
        <begin position="93"/>
        <end position="114"/>
    </location>
</feature>
<evidence type="ECO:0000313" key="12">
    <source>
        <dbReference type="Proteomes" id="UP001595528"/>
    </source>
</evidence>
<keyword evidence="12" id="KW-1185">Reference proteome</keyword>
<feature type="transmembrane region" description="Helical" evidence="9">
    <location>
        <begin position="12"/>
        <end position="38"/>
    </location>
</feature>
<evidence type="ECO:0000256" key="6">
    <source>
        <dbReference type="ARBA" id="ARBA00022989"/>
    </source>
</evidence>
<sequence length="172" mass="18993">MSAPLAPLVRAYDWMITALAVVAGIMLFLTALVVALQILLRETALQAPDWLFTSVEFGLLYMTMFSVPWLMRERGHIYIELLTASVPDATRHVISRCVAAGAAVVCAILTWYGIDFVAGDIATAKYDWRAPDIPRAWVSISLPIGFGLLGIECLRYVFGREILHSGEIGIHE</sequence>
<dbReference type="PANTHER" id="PTHR35011:SF2">
    <property type="entry name" value="2,3-DIKETO-L-GULONATE TRAP TRANSPORTER SMALL PERMEASE PROTEIN YIAM"/>
    <property type="match status" value="1"/>
</dbReference>
<proteinExistence type="inferred from homology"/>
<keyword evidence="7 9" id="KW-0472">Membrane</keyword>
<keyword evidence="6 9" id="KW-1133">Transmembrane helix</keyword>
<evidence type="ECO:0000259" key="10">
    <source>
        <dbReference type="Pfam" id="PF04290"/>
    </source>
</evidence>
<comment type="subunit">
    <text evidence="9">The complex comprises the extracytoplasmic solute receptor protein and the two transmembrane proteins.</text>
</comment>
<evidence type="ECO:0000256" key="4">
    <source>
        <dbReference type="ARBA" id="ARBA00022519"/>
    </source>
</evidence>
<comment type="caution">
    <text evidence="11">The sequence shown here is derived from an EMBL/GenBank/DDBJ whole genome shotgun (WGS) entry which is preliminary data.</text>
</comment>
<accession>A0ABV7KZL3</accession>
<evidence type="ECO:0000256" key="7">
    <source>
        <dbReference type="ARBA" id="ARBA00023136"/>
    </source>
</evidence>
<evidence type="ECO:0000256" key="1">
    <source>
        <dbReference type="ARBA" id="ARBA00004429"/>
    </source>
</evidence>